<organism evidence="6 7">
    <name type="scientific">Lupinus albus</name>
    <name type="common">White lupine</name>
    <name type="synonym">Lupinus termis</name>
    <dbReference type="NCBI Taxonomy" id="3870"/>
    <lineage>
        <taxon>Eukaryota</taxon>
        <taxon>Viridiplantae</taxon>
        <taxon>Streptophyta</taxon>
        <taxon>Embryophyta</taxon>
        <taxon>Tracheophyta</taxon>
        <taxon>Spermatophyta</taxon>
        <taxon>Magnoliopsida</taxon>
        <taxon>eudicotyledons</taxon>
        <taxon>Gunneridae</taxon>
        <taxon>Pentapetalae</taxon>
        <taxon>rosids</taxon>
        <taxon>fabids</taxon>
        <taxon>Fabales</taxon>
        <taxon>Fabaceae</taxon>
        <taxon>Papilionoideae</taxon>
        <taxon>50 kb inversion clade</taxon>
        <taxon>genistoids sensu lato</taxon>
        <taxon>core genistoids</taxon>
        <taxon>Genisteae</taxon>
        <taxon>Lupinus</taxon>
    </lineage>
</organism>
<proteinExistence type="predicted"/>
<keyword evidence="2 3" id="KW-0539">Nucleus</keyword>
<dbReference type="OrthoDB" id="44867at2759"/>
<evidence type="ECO:0000256" key="4">
    <source>
        <dbReference type="SAM" id="MobiDB-lite"/>
    </source>
</evidence>
<dbReference type="GO" id="GO:0005634">
    <property type="term" value="C:nucleus"/>
    <property type="evidence" value="ECO:0007669"/>
    <property type="project" value="UniProtKB-SubCell"/>
</dbReference>
<feature type="region of interest" description="Disordered" evidence="4">
    <location>
        <begin position="436"/>
        <end position="458"/>
    </location>
</feature>
<dbReference type="PANTHER" id="PTHR46554">
    <property type="entry name" value="MEDIATOR OF RNA POLYMERASE II TRANSCRIPTION SUBUNIT 26A-RELATED"/>
    <property type="match status" value="1"/>
</dbReference>
<dbReference type="CDD" id="cd00183">
    <property type="entry name" value="TFIIS_I"/>
    <property type="match status" value="1"/>
</dbReference>
<evidence type="ECO:0000259" key="5">
    <source>
        <dbReference type="PROSITE" id="PS51319"/>
    </source>
</evidence>
<dbReference type="Gene3D" id="1.20.930.10">
    <property type="entry name" value="Conserved domain common to transcription factors TFIIS, elongin A, CRSP70"/>
    <property type="match status" value="1"/>
</dbReference>
<dbReference type="InterPro" id="IPR003617">
    <property type="entry name" value="TFIIS/CRSP70_N_sub"/>
</dbReference>
<feature type="compositionally biased region" description="Basic and acidic residues" evidence="4">
    <location>
        <begin position="324"/>
        <end position="336"/>
    </location>
</feature>
<comment type="subcellular location">
    <subcellularLocation>
        <location evidence="1 3">Nucleus</location>
    </subcellularLocation>
</comment>
<sequence>MKSLSLDHWRSYFRSENLDIFDIIDHAIMVAASDCPKEFRLRRGGIAERLFSFKLTRCVGCDRVELFVSVGGGDDEYDDFDGGCKSGFDRDDDGVKFKAGATKESKVNGGDGRDDQGDMDVNHFSNFSFGDAEVLTDEIEEESQYVKEVLRIKDILLNREEESDSVLFESLRRLQLMELTVDRLKATEIGKAVNPLRKHGSKEIRQLTRTLIDGWKEIVDEWVKATTTTAIAASEGTPDSVNISVVDDDEGLPSPPMDEGAFFVAQAGSIELSQFFDGIDDYGNPRQSGQFSKNRENARKPSEDSHTIEKRKSQASDQTNITNKDSKSQLPKKIEVAVRLNKPVTADSGPGRPPKSSMHRKSNMEPKIQQTIDNTITKRPPIGQQDKSKYSDDAAVQVKLEATKRKLQEHYRQAENAKRQRTIQVMELTDLPKQAIVHRNPHFKPGNNNRHWGAHPRR</sequence>
<comment type="caution">
    <text evidence="6">The sequence shown here is derived from an EMBL/GenBank/DDBJ whole genome shotgun (WGS) entry which is preliminary data.</text>
</comment>
<evidence type="ECO:0000256" key="1">
    <source>
        <dbReference type="ARBA" id="ARBA00004123"/>
    </source>
</evidence>
<accession>A0A6A4NG62</accession>
<keyword evidence="7" id="KW-1185">Reference proteome</keyword>
<dbReference type="PANTHER" id="PTHR46554:SF2">
    <property type="entry name" value="TFIIS N-TERMINAL DOMAIN-CONTAINING PROTEIN"/>
    <property type="match status" value="1"/>
</dbReference>
<dbReference type="EMBL" id="WOCE01000024">
    <property type="protein sequence ID" value="KAE9586309.1"/>
    <property type="molecule type" value="Genomic_DNA"/>
</dbReference>
<evidence type="ECO:0000313" key="7">
    <source>
        <dbReference type="Proteomes" id="UP000447434"/>
    </source>
</evidence>
<dbReference type="AlphaFoldDB" id="A0A6A4NG62"/>
<dbReference type="Pfam" id="PF08711">
    <property type="entry name" value="Med26"/>
    <property type="match status" value="1"/>
</dbReference>
<reference evidence="7" key="1">
    <citation type="journal article" date="2020" name="Nat. Commun.">
        <title>Genome sequence of the cluster root forming white lupin.</title>
        <authorList>
            <person name="Hufnagel B."/>
            <person name="Marques A."/>
            <person name="Soriano A."/>
            <person name="Marques L."/>
            <person name="Divol F."/>
            <person name="Doumas P."/>
            <person name="Sallet E."/>
            <person name="Mancinotti D."/>
            <person name="Carrere S."/>
            <person name="Marande W."/>
            <person name="Arribat S."/>
            <person name="Keller J."/>
            <person name="Huneau C."/>
            <person name="Blein T."/>
            <person name="Aime D."/>
            <person name="Laguerre M."/>
            <person name="Taylor J."/>
            <person name="Schubert V."/>
            <person name="Nelson M."/>
            <person name="Geu-Flores F."/>
            <person name="Crespi M."/>
            <person name="Gallardo-Guerrero K."/>
            <person name="Delaux P.-M."/>
            <person name="Salse J."/>
            <person name="Berges H."/>
            <person name="Guyot R."/>
            <person name="Gouzy J."/>
            <person name="Peret B."/>
        </authorList>
    </citation>
    <scope>NUCLEOTIDE SEQUENCE [LARGE SCALE GENOMIC DNA]</scope>
    <source>
        <strain evidence="7">cv. Amiga</strain>
    </source>
</reference>
<gene>
    <name evidence="6" type="ORF">Lalb_Chr24g0400441</name>
</gene>
<evidence type="ECO:0000256" key="2">
    <source>
        <dbReference type="ARBA" id="ARBA00023242"/>
    </source>
</evidence>
<name>A0A6A4NG62_LUPAL</name>
<protein>
    <submittedName>
        <fullName evidence="6">Putative transcription regulator IWS1 family</fullName>
    </submittedName>
</protein>
<evidence type="ECO:0000256" key="3">
    <source>
        <dbReference type="PROSITE-ProRule" id="PRU00649"/>
    </source>
</evidence>
<feature type="compositionally biased region" description="Basic and acidic residues" evidence="4">
    <location>
        <begin position="293"/>
        <end position="314"/>
    </location>
</feature>
<feature type="region of interest" description="Disordered" evidence="4">
    <location>
        <begin position="276"/>
        <end position="369"/>
    </location>
</feature>
<dbReference type="Proteomes" id="UP000447434">
    <property type="component" value="Chromosome 24"/>
</dbReference>
<dbReference type="SMART" id="SM00509">
    <property type="entry name" value="TFS2N"/>
    <property type="match status" value="1"/>
</dbReference>
<dbReference type="InterPro" id="IPR017923">
    <property type="entry name" value="TFIIS_N"/>
</dbReference>
<dbReference type="InterPro" id="IPR035441">
    <property type="entry name" value="TFIIS/LEDGF_dom_sf"/>
</dbReference>
<feature type="domain" description="TFIIS N-terminal" evidence="5">
    <location>
        <begin position="147"/>
        <end position="222"/>
    </location>
</feature>
<dbReference type="PROSITE" id="PS51319">
    <property type="entry name" value="TFIIS_N"/>
    <property type="match status" value="1"/>
</dbReference>
<evidence type="ECO:0000313" key="6">
    <source>
        <dbReference type="EMBL" id="KAE9586309.1"/>
    </source>
</evidence>
<dbReference type="SUPFAM" id="SSF47676">
    <property type="entry name" value="Conserved domain common to transcription factors TFIIS, elongin A, CRSP70"/>
    <property type="match status" value="1"/>
</dbReference>